<dbReference type="InterPro" id="IPR043502">
    <property type="entry name" value="DNA/RNA_pol_sf"/>
</dbReference>
<evidence type="ECO:0000313" key="2">
    <source>
        <dbReference type="EMBL" id="UYV66352.1"/>
    </source>
</evidence>
<keyword evidence="3" id="KW-1185">Reference proteome</keyword>
<dbReference type="InterPro" id="IPR000477">
    <property type="entry name" value="RT_dom"/>
</dbReference>
<dbReference type="PANTHER" id="PTHR21301">
    <property type="entry name" value="REVERSE TRANSCRIPTASE"/>
    <property type="match status" value="1"/>
</dbReference>
<proteinExistence type="predicted"/>
<dbReference type="PANTHER" id="PTHR21301:SF10">
    <property type="entry name" value="REVERSE TRANSCRIPTASE DOMAIN-CONTAINING PROTEIN"/>
    <property type="match status" value="1"/>
</dbReference>
<gene>
    <name evidence="2" type="ORF">LAZ67_4001412</name>
</gene>
<reference evidence="2 3" key="1">
    <citation type="submission" date="2022-01" db="EMBL/GenBank/DDBJ databases">
        <title>A chromosomal length assembly of Cordylochernes scorpioides.</title>
        <authorList>
            <person name="Zeh D."/>
            <person name="Zeh J."/>
        </authorList>
    </citation>
    <scope>NUCLEOTIDE SEQUENCE [LARGE SCALE GENOMIC DNA]</scope>
    <source>
        <strain evidence="2">IN4F17</strain>
        <tissue evidence="2">Whole Body</tissue>
    </source>
</reference>
<organism evidence="2 3">
    <name type="scientific">Cordylochernes scorpioides</name>
    <dbReference type="NCBI Taxonomy" id="51811"/>
    <lineage>
        <taxon>Eukaryota</taxon>
        <taxon>Metazoa</taxon>
        <taxon>Ecdysozoa</taxon>
        <taxon>Arthropoda</taxon>
        <taxon>Chelicerata</taxon>
        <taxon>Arachnida</taxon>
        <taxon>Pseudoscorpiones</taxon>
        <taxon>Cheliferoidea</taxon>
        <taxon>Chernetidae</taxon>
        <taxon>Cordylochernes</taxon>
    </lineage>
</organism>
<evidence type="ECO:0000259" key="1">
    <source>
        <dbReference type="PROSITE" id="PS50878"/>
    </source>
</evidence>
<dbReference type="InterPro" id="IPR058912">
    <property type="entry name" value="HTH_animal"/>
</dbReference>
<evidence type="ECO:0000313" key="3">
    <source>
        <dbReference type="Proteomes" id="UP001235939"/>
    </source>
</evidence>
<name>A0ABY6KCZ2_9ARAC</name>
<accession>A0ABY6KCZ2</accession>
<dbReference type="EMBL" id="CP092866">
    <property type="protein sequence ID" value="UYV66352.1"/>
    <property type="molecule type" value="Genomic_DNA"/>
</dbReference>
<dbReference type="Pfam" id="PF26215">
    <property type="entry name" value="HTH_animal"/>
    <property type="match status" value="1"/>
</dbReference>
<dbReference type="PROSITE" id="PS50878">
    <property type="entry name" value="RT_POL"/>
    <property type="match status" value="1"/>
</dbReference>
<dbReference type="Pfam" id="PF00078">
    <property type="entry name" value="RVT_1"/>
    <property type="match status" value="1"/>
</dbReference>
<feature type="domain" description="Reverse transcriptase" evidence="1">
    <location>
        <begin position="251"/>
        <end position="499"/>
    </location>
</feature>
<protein>
    <recommendedName>
        <fullName evidence="1">Reverse transcriptase domain-containing protein</fullName>
    </recommendedName>
</protein>
<dbReference type="CDD" id="cd00304">
    <property type="entry name" value="RT_like"/>
    <property type="match status" value="1"/>
</dbReference>
<dbReference type="SUPFAM" id="SSF56672">
    <property type="entry name" value="DNA/RNA polymerases"/>
    <property type="match status" value="1"/>
</dbReference>
<sequence>MGSPLSSPLAEIVMQHIDRQITGHFPAEIQIWGRYIDDIFCLCHTEAIDSILTKLKDFHKEIDFTLEKEANRTLPFLDVFITRQDQMFNFTNHRSKQYRRHIGGVCFRNWGLRKKRVLALGLHYVPPDKPDIPRLIAGVEGALKNLNHMETLRIRHAVTQVLRRPYHPVSYARDHRSLIQKLRKTSSLVITKADKGNQTVLMDRADYEGKMMNILADTSTFTIISTSAKDALVKGYKSSLRNLMKAKQITKAQLTQFTGSLTRDAYIYGAPKIHKPGVPLRPIIAYHLSPAHTLAKYLAQLLSPIMKNNPNQYNITHPPSFVQEITQMQLPAHHTMVSFDVTALYLSLPHALILNKLQSFLKSAGIQDQTITMITQLTSLCLSISTFTFNHQHYKQIRGTPMGSPLSSIVAEVVMGSLDQWINQMHSSDIHYWRRYVDDIFCVIKPNELQPILNTLHSFHADIKFTYETETNLVLPFLDILIIRTPHRLHTAVYYKKNIPPLYTHFSSNSPVAYKVNTVRTLTKRIHTHCSLPIFKAIEKNRITTLLTTAGYPRKFIDRHTFDPTAPRTSTTYRAVCYLPYSSFSVAISRILRPYGIQVYYNSPPNLAALLRNPITKADAPNNPIHSTGAVYAVSCQDCPASYVGETGRTAYIRITEHKRNINNRPEITYIPTYFKHRP</sequence>
<dbReference type="Proteomes" id="UP001235939">
    <property type="component" value="Chromosome 04"/>
</dbReference>